<proteinExistence type="predicted"/>
<reference evidence="2 3" key="1">
    <citation type="submission" date="2019-08" db="EMBL/GenBank/DDBJ databases">
        <title>Deep-cultivation of Planctomycetes and their phenomic and genomic characterization uncovers novel biology.</title>
        <authorList>
            <person name="Wiegand S."/>
            <person name="Jogler M."/>
            <person name="Boedeker C."/>
            <person name="Pinto D."/>
            <person name="Vollmers J."/>
            <person name="Rivas-Marin E."/>
            <person name="Kohn T."/>
            <person name="Peeters S.H."/>
            <person name="Heuer A."/>
            <person name="Rast P."/>
            <person name="Oberbeckmann S."/>
            <person name="Bunk B."/>
            <person name="Jeske O."/>
            <person name="Meyerdierks A."/>
            <person name="Storesund J.E."/>
            <person name="Kallscheuer N."/>
            <person name="Luecker S."/>
            <person name="Lage O.M."/>
            <person name="Pohl T."/>
            <person name="Merkel B.J."/>
            <person name="Hornburger P."/>
            <person name="Mueller R.-W."/>
            <person name="Bruemmer F."/>
            <person name="Labrenz M."/>
            <person name="Spormann A.M."/>
            <person name="Op den Camp H."/>
            <person name="Overmann J."/>
            <person name="Amann R."/>
            <person name="Jetten M.S.M."/>
            <person name="Mascher T."/>
            <person name="Medema M.H."/>
            <person name="Devos D.P."/>
            <person name="Kaster A.-K."/>
            <person name="Ovreas L."/>
            <person name="Rohde M."/>
            <person name="Galperin M.Y."/>
            <person name="Jogler C."/>
        </authorList>
    </citation>
    <scope>NUCLEOTIDE SEQUENCE [LARGE SCALE GENOMIC DNA]</scope>
    <source>
        <strain evidence="2 3">Pr1d</strain>
    </source>
</reference>
<evidence type="ECO:0000313" key="2">
    <source>
        <dbReference type="EMBL" id="QEG36218.1"/>
    </source>
</evidence>
<evidence type="ECO:0000256" key="1">
    <source>
        <dbReference type="SAM" id="MobiDB-lite"/>
    </source>
</evidence>
<feature type="compositionally biased region" description="Basic and acidic residues" evidence="1">
    <location>
        <begin position="9"/>
        <end position="22"/>
    </location>
</feature>
<accession>A0A5B9QBB9</accession>
<dbReference type="EMBL" id="CP042913">
    <property type="protein sequence ID" value="QEG36218.1"/>
    <property type="molecule type" value="Genomic_DNA"/>
</dbReference>
<evidence type="ECO:0000313" key="3">
    <source>
        <dbReference type="Proteomes" id="UP000323917"/>
    </source>
</evidence>
<sequence length="133" mass="14547">MGLFMNNNKHIENGSRNNGERFRPTESARVNETTITDLFITERGPLWGLSRVNEQGGRSYRTMKPEQLGDAAEAIAFLCGVFAKDTNCPLELKNYLSALGKELQSVVDRAKAGFPARENGESPLMGLLSGNAA</sequence>
<dbReference type="KEGG" id="bgok:Pr1d_35300"/>
<keyword evidence="3" id="KW-1185">Reference proteome</keyword>
<name>A0A5B9QBB9_9BACT</name>
<gene>
    <name evidence="2" type="ORF">Pr1d_35300</name>
</gene>
<dbReference type="Proteomes" id="UP000323917">
    <property type="component" value="Chromosome"/>
</dbReference>
<organism evidence="2 3">
    <name type="scientific">Bythopirellula goksoeyrii</name>
    <dbReference type="NCBI Taxonomy" id="1400387"/>
    <lineage>
        <taxon>Bacteria</taxon>
        <taxon>Pseudomonadati</taxon>
        <taxon>Planctomycetota</taxon>
        <taxon>Planctomycetia</taxon>
        <taxon>Pirellulales</taxon>
        <taxon>Lacipirellulaceae</taxon>
        <taxon>Bythopirellula</taxon>
    </lineage>
</organism>
<dbReference type="AlphaFoldDB" id="A0A5B9QBB9"/>
<feature type="region of interest" description="Disordered" evidence="1">
    <location>
        <begin position="1"/>
        <end position="22"/>
    </location>
</feature>
<protein>
    <submittedName>
        <fullName evidence="2">Uncharacterized protein</fullName>
    </submittedName>
</protein>